<keyword evidence="1" id="KW-0862">Zinc</keyword>
<dbReference type="PROSITE" id="PS50089">
    <property type="entry name" value="ZF_RING_2"/>
    <property type="match status" value="1"/>
</dbReference>
<dbReference type="OrthoDB" id="3045089at2759"/>
<organism evidence="3 4">
    <name type="scientific">Mycena sanguinolenta</name>
    <dbReference type="NCBI Taxonomy" id="230812"/>
    <lineage>
        <taxon>Eukaryota</taxon>
        <taxon>Fungi</taxon>
        <taxon>Dikarya</taxon>
        <taxon>Basidiomycota</taxon>
        <taxon>Agaricomycotina</taxon>
        <taxon>Agaricomycetes</taxon>
        <taxon>Agaricomycetidae</taxon>
        <taxon>Agaricales</taxon>
        <taxon>Marasmiineae</taxon>
        <taxon>Mycenaceae</taxon>
        <taxon>Mycena</taxon>
    </lineage>
</organism>
<dbReference type="Pfam" id="PF13920">
    <property type="entry name" value="zf-C3HC4_3"/>
    <property type="match status" value="1"/>
</dbReference>
<dbReference type="SMART" id="SM00184">
    <property type="entry name" value="RING"/>
    <property type="match status" value="1"/>
</dbReference>
<dbReference type="InterPro" id="IPR001841">
    <property type="entry name" value="Znf_RING"/>
</dbReference>
<evidence type="ECO:0000313" key="3">
    <source>
        <dbReference type="EMBL" id="KAF7361258.1"/>
    </source>
</evidence>
<dbReference type="SUPFAM" id="SSF57850">
    <property type="entry name" value="RING/U-box"/>
    <property type="match status" value="1"/>
</dbReference>
<accession>A0A8H7D734</accession>
<reference evidence="3" key="1">
    <citation type="submission" date="2020-05" db="EMBL/GenBank/DDBJ databases">
        <title>Mycena genomes resolve the evolution of fungal bioluminescence.</title>
        <authorList>
            <person name="Tsai I.J."/>
        </authorList>
    </citation>
    <scope>NUCLEOTIDE SEQUENCE</scope>
    <source>
        <strain evidence="3">160909Yilan</strain>
    </source>
</reference>
<protein>
    <submittedName>
        <fullName evidence="3">E3 ubiquitin-protein ligase cblA</fullName>
    </submittedName>
</protein>
<dbReference type="GO" id="GO:0061630">
    <property type="term" value="F:ubiquitin protein ligase activity"/>
    <property type="evidence" value="ECO:0007669"/>
    <property type="project" value="TreeGrafter"/>
</dbReference>
<dbReference type="EMBL" id="JACAZH010000008">
    <property type="protein sequence ID" value="KAF7361258.1"/>
    <property type="molecule type" value="Genomic_DNA"/>
</dbReference>
<feature type="domain" description="RING-type" evidence="2">
    <location>
        <begin position="162"/>
        <end position="201"/>
    </location>
</feature>
<keyword evidence="1" id="KW-0479">Metal-binding</keyword>
<dbReference type="AlphaFoldDB" id="A0A8H7D734"/>
<dbReference type="Proteomes" id="UP000623467">
    <property type="component" value="Unassembled WGS sequence"/>
</dbReference>
<dbReference type="GO" id="GO:0016567">
    <property type="term" value="P:protein ubiquitination"/>
    <property type="evidence" value="ECO:0007669"/>
    <property type="project" value="TreeGrafter"/>
</dbReference>
<name>A0A8H7D734_9AGAR</name>
<evidence type="ECO:0000313" key="4">
    <source>
        <dbReference type="Proteomes" id="UP000623467"/>
    </source>
</evidence>
<keyword evidence="4" id="KW-1185">Reference proteome</keyword>
<proteinExistence type="predicted"/>
<evidence type="ECO:0000259" key="2">
    <source>
        <dbReference type="PROSITE" id="PS50089"/>
    </source>
</evidence>
<gene>
    <name evidence="3" type="ORF">MSAN_01157900</name>
</gene>
<dbReference type="PANTHER" id="PTHR22696:SF1">
    <property type="entry name" value="E3 UBIQUITIN-PROTEIN LIGASE RNF26"/>
    <property type="match status" value="1"/>
</dbReference>
<keyword evidence="1" id="KW-0863">Zinc-finger</keyword>
<dbReference type="GO" id="GO:0006511">
    <property type="term" value="P:ubiquitin-dependent protein catabolic process"/>
    <property type="evidence" value="ECO:0007669"/>
    <property type="project" value="TreeGrafter"/>
</dbReference>
<dbReference type="InterPro" id="IPR013083">
    <property type="entry name" value="Znf_RING/FYVE/PHD"/>
</dbReference>
<comment type="caution">
    <text evidence="3">The sequence shown here is derived from an EMBL/GenBank/DDBJ whole genome shotgun (WGS) entry which is preliminary data.</text>
</comment>
<dbReference type="PANTHER" id="PTHR22696">
    <property type="entry name" value="E3 UBIQUITIN-PROTEIN LIGASE RNF26"/>
    <property type="match status" value="1"/>
</dbReference>
<dbReference type="GO" id="GO:0008270">
    <property type="term" value="F:zinc ion binding"/>
    <property type="evidence" value="ECO:0007669"/>
    <property type="project" value="UniProtKB-KW"/>
</dbReference>
<evidence type="ECO:0000256" key="1">
    <source>
        <dbReference type="PROSITE-ProRule" id="PRU00175"/>
    </source>
</evidence>
<sequence length="215" mass="23676">MQPVNAELDITDPLTTAHIEQLEHSYGGQEALELQRLRLELMGLFCTENEHPQLDFAEPVVWASAIVDWDSLEPTYVVIPHPRRTSPRAGGPEQTVPAVSQPSVVLGFETPTGNPEVGTLPPPRSVLLSRSNARAKPSALARLRQRWMGTGTTRGLERPGLCVVCREKEAIMAVIDCGHLAMCKDCSQGVMSTSRSCPLCRQRIGEARLIRIFKT</sequence>
<dbReference type="Gene3D" id="3.30.40.10">
    <property type="entry name" value="Zinc/RING finger domain, C3HC4 (zinc finger)"/>
    <property type="match status" value="1"/>
</dbReference>